<feature type="transmembrane region" description="Helical" evidence="1">
    <location>
        <begin position="36"/>
        <end position="54"/>
    </location>
</feature>
<feature type="transmembrane region" description="Helical" evidence="1">
    <location>
        <begin position="157"/>
        <end position="176"/>
    </location>
</feature>
<dbReference type="eggNOG" id="ENOG502ZJY6">
    <property type="taxonomic scope" value="Bacteria"/>
</dbReference>
<feature type="transmembrane region" description="Helical" evidence="1">
    <location>
        <begin position="188"/>
        <end position="207"/>
    </location>
</feature>
<comment type="caution">
    <text evidence="2">The sequence shown here is derived from an EMBL/GenBank/DDBJ whole genome shotgun (WGS) entry which is preliminary data.</text>
</comment>
<dbReference type="Proteomes" id="UP000006073">
    <property type="component" value="Unassembled WGS sequence"/>
</dbReference>
<keyword evidence="1" id="KW-0472">Membrane</keyword>
<organism evidence="2 3">
    <name type="scientific">Indibacter alkaliphilus (strain CCUG 57479 / KCTC 22604 / LW1)</name>
    <dbReference type="NCBI Taxonomy" id="1189612"/>
    <lineage>
        <taxon>Bacteria</taxon>
        <taxon>Pseudomonadati</taxon>
        <taxon>Bacteroidota</taxon>
        <taxon>Cytophagia</taxon>
        <taxon>Cytophagales</taxon>
        <taxon>Cyclobacteriaceae</taxon>
    </lineage>
</organism>
<evidence type="ECO:0008006" key="4">
    <source>
        <dbReference type="Google" id="ProtNLM"/>
    </source>
</evidence>
<name>S2DGX8_INDAL</name>
<keyword evidence="1" id="KW-0812">Transmembrane</keyword>
<feature type="transmembrane region" description="Helical" evidence="1">
    <location>
        <begin position="227"/>
        <end position="245"/>
    </location>
</feature>
<dbReference type="EMBL" id="ALWO02000035">
    <property type="protein sequence ID" value="EOZ96375.1"/>
    <property type="molecule type" value="Genomic_DNA"/>
</dbReference>
<evidence type="ECO:0000313" key="3">
    <source>
        <dbReference type="Proteomes" id="UP000006073"/>
    </source>
</evidence>
<gene>
    <name evidence="2" type="ORF">A33Q_2496</name>
</gene>
<proteinExistence type="predicted"/>
<dbReference type="STRING" id="1189612.A33Q_2496"/>
<feature type="transmembrane region" description="Helical" evidence="1">
    <location>
        <begin position="87"/>
        <end position="107"/>
    </location>
</feature>
<keyword evidence="1" id="KW-1133">Transmembrane helix</keyword>
<evidence type="ECO:0000256" key="1">
    <source>
        <dbReference type="SAM" id="Phobius"/>
    </source>
</evidence>
<evidence type="ECO:0000313" key="2">
    <source>
        <dbReference type="EMBL" id="EOZ96375.1"/>
    </source>
</evidence>
<feature type="transmembrane region" description="Helical" evidence="1">
    <location>
        <begin position="119"/>
        <end position="137"/>
    </location>
</feature>
<protein>
    <recommendedName>
        <fullName evidence="4">O-antigen ligase like membrane protein</fullName>
    </recommendedName>
</protein>
<feature type="transmembrane region" description="Helical" evidence="1">
    <location>
        <begin position="61"/>
        <end position="81"/>
    </location>
</feature>
<feature type="transmembrane region" description="Helical" evidence="1">
    <location>
        <begin position="12"/>
        <end position="30"/>
    </location>
</feature>
<reference evidence="2 3" key="1">
    <citation type="journal article" date="2013" name="Genome Announc.">
        <title>Draft Genome Sequence of Indibacter alkaliphilus Strain LW1T, Isolated from Lonar Lake, a Haloalkaline Lake in the Buldana District of Maharashtra, India.</title>
        <authorList>
            <person name="Singh A."/>
            <person name="Kumar Jangir P."/>
            <person name="Sharma R."/>
            <person name="Singh A."/>
            <person name="Kumar Pinnaka A."/>
            <person name="Shivaji S."/>
        </authorList>
    </citation>
    <scope>NUCLEOTIDE SEQUENCE [LARGE SCALE GENOMIC DNA]</scope>
    <source>
        <strain evidence="3">CCUG 57479 / KCTC 22604 / LW1</strain>
    </source>
</reference>
<dbReference type="AlphaFoldDB" id="S2DGX8"/>
<keyword evidence="3" id="KW-1185">Reference proteome</keyword>
<accession>S2DGX8</accession>
<feature type="transmembrane region" description="Helical" evidence="1">
    <location>
        <begin position="363"/>
        <end position="390"/>
    </location>
</feature>
<feature type="transmembrane region" description="Helical" evidence="1">
    <location>
        <begin position="315"/>
        <end position="343"/>
    </location>
</feature>
<sequence length="422" mass="49123">MEELKKKFHIAYTALFVLINLKFFDATFISPSLSNYTFILFIWITIFLSVPHFFTNRKTKFDYPIAIVFSSIFFSMVMAFLSWNQSLFHSIIETSQYLSWPFYFYLVGHNFKVNTIEKIVVAFGLLYVMLYFYQYLNQGAVLFGKPLYGDEWTEDRGVIRIIFPGAGIFILTVFIALTKLTSKAPLKWLWVCILILGLVIPVMQVTRQFIAGVTLVYLYHLIVNVKAIYRVFIISFFLIGISVVVKMEIDSVKGVIEAGERDADLGKDYVRVLAAEYFLFDYAPNDWSRIFGSGAPYWGISSVGKFNERLGDEKGYYLSDVGIIAVYAMFGIAAVIGFILIWYKSFVLPLPKEFQYARYYLWYILFTSVTWFSVYHYHYIISTILAMYLFQKGYDLHVRKELLKKVFYKLKNKQAAELDEVG</sequence>